<reference evidence="2 3" key="1">
    <citation type="submission" date="2024-04" db="EMBL/GenBank/DDBJ databases">
        <title>Tritrichomonas musculus Genome.</title>
        <authorList>
            <person name="Alves-Ferreira E."/>
            <person name="Grigg M."/>
            <person name="Lorenzi H."/>
            <person name="Galac M."/>
        </authorList>
    </citation>
    <scope>NUCLEOTIDE SEQUENCE [LARGE SCALE GENOMIC DNA]</scope>
    <source>
        <strain evidence="2 3">EAF2021</strain>
    </source>
</reference>
<dbReference type="PANTHER" id="PTHR10628:SF30">
    <property type="entry name" value="EXO-ALPHA-SIALIDASE"/>
    <property type="match status" value="1"/>
</dbReference>
<dbReference type="SUPFAM" id="SSF50939">
    <property type="entry name" value="Sialidases"/>
    <property type="match status" value="1"/>
</dbReference>
<keyword evidence="3" id="KW-1185">Reference proteome</keyword>
<dbReference type="Pfam" id="PF13088">
    <property type="entry name" value="BNR_2"/>
    <property type="match status" value="1"/>
</dbReference>
<proteinExistence type="predicted"/>
<dbReference type="InterPro" id="IPR011040">
    <property type="entry name" value="Sialidase"/>
</dbReference>
<dbReference type="CDD" id="cd15482">
    <property type="entry name" value="Sialidase_non-viral"/>
    <property type="match status" value="1"/>
</dbReference>
<gene>
    <name evidence="2" type="ORF">M9Y10_011518</name>
</gene>
<dbReference type="InterPro" id="IPR026856">
    <property type="entry name" value="Sialidase_fam"/>
</dbReference>
<protein>
    <recommendedName>
        <fullName evidence="1">Sialidase domain-containing protein</fullName>
    </recommendedName>
</protein>
<dbReference type="InterPro" id="IPR036278">
    <property type="entry name" value="Sialidase_sf"/>
</dbReference>
<sequence>MLLYFFLFHILSDKPYYSESILFQPKNWNATYYRIPAIATLNDGKLITFTDARYLNKNDLPARISIMQRISPDNGKSWSDPVIISGETRDYGDGDAAIVVDRKTGTVFALWNGGSKNGFASSTANDPLRLYFSRSYDNGNTWEKSHDITDQIYGAKCTTCPDDQYKRSQWQGCFITSGAALQARDGRIMAALVVRRPGYPGFNNFVIFSDDFGETWNVSLKASDGADEAKLAQKNNGEIIISVRQSGNRKFSFSPDNGYDWRNGRQMPDIYDSPCNGEIMRYTSTIDGYNKNRLLHTVTYHKGFPRQNVSILISYDEGETWPVKKPIYSNLGSYSSIAIGHDGLIHVYYEKGDDDKDPDVFNMTVVTFNLEWITDGEDHYEKASNLNWCISDEEKAPSNCPSNSYKATSKIFDQYIDSYWEYPTNVNYTFTQKVRDFSINISTPGMQNGKYYNLYSSAQPKITIIGRSKEKISFTFYNFEVHTDIQNLIDNDFTFIGCNVQISGQSSGIRVGESKIVVMKNIGTRQQSKIINIEQSTNIEILNSNSGSSKFYLYKGILGVEEKISINVKITAAAKDTNIVFPDSWSTDEGSLITISTTSQNGKTKIYTQKVNIDKFKIDGDQPEFIEK</sequence>
<name>A0ABR2ILX1_9EUKA</name>
<evidence type="ECO:0000313" key="3">
    <source>
        <dbReference type="Proteomes" id="UP001470230"/>
    </source>
</evidence>
<dbReference type="EMBL" id="JAPFFF010000017">
    <property type="protein sequence ID" value="KAK8863828.1"/>
    <property type="molecule type" value="Genomic_DNA"/>
</dbReference>
<evidence type="ECO:0000313" key="2">
    <source>
        <dbReference type="EMBL" id="KAK8863828.1"/>
    </source>
</evidence>
<organism evidence="2 3">
    <name type="scientific">Tritrichomonas musculus</name>
    <dbReference type="NCBI Taxonomy" id="1915356"/>
    <lineage>
        <taxon>Eukaryota</taxon>
        <taxon>Metamonada</taxon>
        <taxon>Parabasalia</taxon>
        <taxon>Tritrichomonadida</taxon>
        <taxon>Tritrichomonadidae</taxon>
        <taxon>Tritrichomonas</taxon>
    </lineage>
</organism>
<accession>A0ABR2ILX1</accession>
<evidence type="ECO:0000259" key="1">
    <source>
        <dbReference type="Pfam" id="PF13088"/>
    </source>
</evidence>
<dbReference type="Proteomes" id="UP001470230">
    <property type="component" value="Unassembled WGS sequence"/>
</dbReference>
<dbReference type="Gene3D" id="2.120.10.10">
    <property type="match status" value="1"/>
</dbReference>
<feature type="domain" description="Sialidase" evidence="1">
    <location>
        <begin position="63"/>
        <end position="347"/>
    </location>
</feature>
<comment type="caution">
    <text evidence="2">The sequence shown here is derived from an EMBL/GenBank/DDBJ whole genome shotgun (WGS) entry which is preliminary data.</text>
</comment>
<dbReference type="PANTHER" id="PTHR10628">
    <property type="entry name" value="SIALIDASE"/>
    <property type="match status" value="1"/>
</dbReference>